<feature type="region of interest" description="Disordered" evidence="8">
    <location>
        <begin position="1"/>
        <end position="50"/>
    </location>
</feature>
<feature type="transmembrane region" description="Helical" evidence="7">
    <location>
        <begin position="147"/>
        <end position="173"/>
    </location>
</feature>
<accession>A0ABP8PHE7</accession>
<feature type="transmembrane region" description="Helical" evidence="7">
    <location>
        <begin position="185"/>
        <end position="207"/>
    </location>
</feature>
<evidence type="ECO:0000256" key="1">
    <source>
        <dbReference type="ARBA" id="ARBA00004651"/>
    </source>
</evidence>
<keyword evidence="5 7" id="KW-1133">Transmembrane helix</keyword>
<evidence type="ECO:0000313" key="11">
    <source>
        <dbReference type="Proteomes" id="UP001501183"/>
    </source>
</evidence>
<dbReference type="EMBL" id="BAABFB010000068">
    <property type="protein sequence ID" value="GAA4487586.1"/>
    <property type="molecule type" value="Genomic_DNA"/>
</dbReference>
<evidence type="ECO:0000256" key="2">
    <source>
        <dbReference type="ARBA" id="ARBA00022448"/>
    </source>
</evidence>
<feature type="transmembrane region" description="Helical" evidence="7">
    <location>
        <begin position="263"/>
        <end position="288"/>
    </location>
</feature>
<gene>
    <name evidence="10" type="ORF">GCM10023094_46240</name>
</gene>
<evidence type="ECO:0000256" key="6">
    <source>
        <dbReference type="ARBA" id="ARBA00023136"/>
    </source>
</evidence>
<dbReference type="PANTHER" id="PTHR32243:SF18">
    <property type="entry name" value="INNER MEMBRANE ABC TRANSPORTER PERMEASE PROTEIN YCJP"/>
    <property type="match status" value="1"/>
</dbReference>
<reference evidence="11" key="1">
    <citation type="journal article" date="2019" name="Int. J. Syst. Evol. Microbiol.">
        <title>The Global Catalogue of Microorganisms (GCM) 10K type strain sequencing project: providing services to taxonomists for standard genome sequencing and annotation.</title>
        <authorList>
            <consortium name="The Broad Institute Genomics Platform"/>
            <consortium name="The Broad Institute Genome Sequencing Center for Infectious Disease"/>
            <person name="Wu L."/>
            <person name="Ma J."/>
        </authorList>
    </citation>
    <scope>NUCLEOTIDE SEQUENCE [LARGE SCALE GENOMIC DNA]</scope>
    <source>
        <strain evidence="11">JCM 32206</strain>
    </source>
</reference>
<keyword evidence="11" id="KW-1185">Reference proteome</keyword>
<protein>
    <recommendedName>
        <fullName evidence="9">ABC transmembrane type-1 domain-containing protein</fullName>
    </recommendedName>
</protein>
<evidence type="ECO:0000256" key="5">
    <source>
        <dbReference type="ARBA" id="ARBA00022989"/>
    </source>
</evidence>
<comment type="similarity">
    <text evidence="7">Belongs to the binding-protein-dependent transport system permease family.</text>
</comment>
<evidence type="ECO:0000256" key="3">
    <source>
        <dbReference type="ARBA" id="ARBA00022475"/>
    </source>
</evidence>
<keyword evidence="2 7" id="KW-0813">Transport</keyword>
<keyword evidence="3" id="KW-1003">Cell membrane</keyword>
<proteinExistence type="inferred from homology"/>
<dbReference type="CDD" id="cd06261">
    <property type="entry name" value="TM_PBP2"/>
    <property type="match status" value="1"/>
</dbReference>
<dbReference type="InterPro" id="IPR035906">
    <property type="entry name" value="MetI-like_sf"/>
</dbReference>
<evidence type="ECO:0000256" key="7">
    <source>
        <dbReference type="RuleBase" id="RU363032"/>
    </source>
</evidence>
<sequence>MGRHSRPEGGGSAPYERFTSEVPNDSLETTVLPAVPAAPEPDPSRSATAGARVIEAPAPAAVAPAAAPARSADEGSPAPARRRTVGPAARNYIGVVIILLWGLAPFYWMVVTAFRDSAYTFDTTPWPTHLTLDNFRDALATDKGNDFLGAIVNSLIIGAVTTAVALLLGVFTAYALARVDFRGKYLVTGIILGASMFPTVALVTPLFQLFGDLGWIGQYQALIIPNISFVLPLTIYTLTSFLSDLPWELEEAARIDGASRGQAFRLVIVPLAAPALFTTAILAFIATWNEFMLASLLSTERTEPVTVAIARFEGPDAFSQPYAAIMAAGTLVTIPLVIMVLVFQRRIVSGLTAGGVKS</sequence>
<comment type="subcellular location">
    <subcellularLocation>
        <location evidence="1 7">Cell membrane</location>
        <topology evidence="1 7">Multi-pass membrane protein</topology>
    </subcellularLocation>
</comment>
<evidence type="ECO:0000313" key="10">
    <source>
        <dbReference type="EMBL" id="GAA4487586.1"/>
    </source>
</evidence>
<evidence type="ECO:0000256" key="4">
    <source>
        <dbReference type="ARBA" id="ARBA00022692"/>
    </source>
</evidence>
<dbReference type="InterPro" id="IPR000515">
    <property type="entry name" value="MetI-like"/>
</dbReference>
<feature type="transmembrane region" description="Helical" evidence="7">
    <location>
        <begin position="91"/>
        <end position="110"/>
    </location>
</feature>
<dbReference type="PROSITE" id="PS50928">
    <property type="entry name" value="ABC_TM1"/>
    <property type="match status" value="1"/>
</dbReference>
<evidence type="ECO:0000259" key="9">
    <source>
        <dbReference type="PROSITE" id="PS50928"/>
    </source>
</evidence>
<dbReference type="Gene3D" id="1.10.3720.10">
    <property type="entry name" value="MetI-like"/>
    <property type="match status" value="1"/>
</dbReference>
<organism evidence="10 11">
    <name type="scientific">Rhodococcus olei</name>
    <dbReference type="NCBI Taxonomy" id="2161675"/>
    <lineage>
        <taxon>Bacteria</taxon>
        <taxon>Bacillati</taxon>
        <taxon>Actinomycetota</taxon>
        <taxon>Actinomycetes</taxon>
        <taxon>Mycobacteriales</taxon>
        <taxon>Nocardiaceae</taxon>
        <taxon>Rhodococcus</taxon>
    </lineage>
</organism>
<evidence type="ECO:0000256" key="8">
    <source>
        <dbReference type="SAM" id="MobiDB-lite"/>
    </source>
</evidence>
<dbReference type="Proteomes" id="UP001501183">
    <property type="component" value="Unassembled WGS sequence"/>
</dbReference>
<name>A0ABP8PHE7_9NOCA</name>
<feature type="domain" description="ABC transmembrane type-1" evidence="9">
    <location>
        <begin position="151"/>
        <end position="343"/>
    </location>
</feature>
<feature type="transmembrane region" description="Helical" evidence="7">
    <location>
        <begin position="219"/>
        <end position="242"/>
    </location>
</feature>
<dbReference type="PANTHER" id="PTHR32243">
    <property type="entry name" value="MALTOSE TRANSPORT SYSTEM PERMEASE-RELATED"/>
    <property type="match status" value="1"/>
</dbReference>
<feature type="transmembrane region" description="Helical" evidence="7">
    <location>
        <begin position="322"/>
        <end position="343"/>
    </location>
</feature>
<dbReference type="InterPro" id="IPR050901">
    <property type="entry name" value="BP-dep_ABC_trans_perm"/>
</dbReference>
<keyword evidence="4 7" id="KW-0812">Transmembrane</keyword>
<comment type="caution">
    <text evidence="10">The sequence shown here is derived from an EMBL/GenBank/DDBJ whole genome shotgun (WGS) entry which is preliminary data.</text>
</comment>
<dbReference type="SUPFAM" id="SSF161098">
    <property type="entry name" value="MetI-like"/>
    <property type="match status" value="1"/>
</dbReference>
<keyword evidence="6 7" id="KW-0472">Membrane</keyword>
<dbReference type="Pfam" id="PF00528">
    <property type="entry name" value="BPD_transp_1"/>
    <property type="match status" value="1"/>
</dbReference>